<gene>
    <name evidence="5" type="ORF">BON30_17935</name>
</gene>
<proteinExistence type="inferred from homology"/>
<keyword evidence="4" id="KW-0949">S-adenosyl-L-methionine</keyword>
<dbReference type="Gene3D" id="3.40.50.150">
    <property type="entry name" value="Vaccinia Virus protein VP39"/>
    <property type="match status" value="1"/>
</dbReference>
<name>A0A1L9BAX6_9BACT</name>
<evidence type="ECO:0000256" key="1">
    <source>
        <dbReference type="ARBA" id="ARBA00008138"/>
    </source>
</evidence>
<dbReference type="EC" id="2.1.1.-" evidence="4"/>
<accession>A0A1L9BAX6</accession>
<protein>
    <recommendedName>
        <fullName evidence="4">S-adenosyl-L-methionine-dependent methyltransferase</fullName>
        <ecNumber evidence="4">2.1.1.-</ecNumber>
    </recommendedName>
</protein>
<evidence type="ECO:0000256" key="3">
    <source>
        <dbReference type="ARBA" id="ARBA00022679"/>
    </source>
</evidence>
<sequence>MNPVAITGLLVAAIRAEESKRADRLFEDSFAHTLAGDEGRAALARYRKADGSSIPIIEVRTRWYDEALARARASGVRQYVILSAGMDARAYRLQWAAGTRVFELDQAEVIEAKARALGDKDPACTRVAIGMNLAEDWPRRLEACGFDRNARTAWVVEGLLQYLERAAVEGLFARIDSLSAAGSVALYDVVGQSLLDAPPLAATLRMMRELGAPWIFGCDEPAALLRDWVADVTDVAVVGNAWKRWPFPPAPADARGAPRGYLVEAGK</sequence>
<evidence type="ECO:0000313" key="5">
    <source>
        <dbReference type="EMBL" id="OJH39391.1"/>
    </source>
</evidence>
<evidence type="ECO:0000256" key="4">
    <source>
        <dbReference type="RuleBase" id="RU362030"/>
    </source>
</evidence>
<dbReference type="OrthoDB" id="9806164at2"/>
<keyword evidence="6" id="KW-1185">Reference proteome</keyword>
<dbReference type="SUPFAM" id="SSF53335">
    <property type="entry name" value="S-adenosyl-L-methionine-dependent methyltransferases"/>
    <property type="match status" value="1"/>
</dbReference>
<dbReference type="PANTHER" id="PTHR43619:SF2">
    <property type="entry name" value="S-ADENOSYL-L-METHIONINE-DEPENDENT METHYLTRANSFERASES SUPERFAMILY PROTEIN"/>
    <property type="match status" value="1"/>
</dbReference>
<dbReference type="Proteomes" id="UP000182229">
    <property type="component" value="Unassembled WGS sequence"/>
</dbReference>
<comment type="function">
    <text evidence="4">Exhibits S-adenosyl-L-methionine-dependent methyltransferase activity.</text>
</comment>
<comment type="similarity">
    <text evidence="1 4">Belongs to the UPF0677 family.</text>
</comment>
<keyword evidence="3 5" id="KW-0808">Transferase</keyword>
<dbReference type="InterPro" id="IPR029063">
    <property type="entry name" value="SAM-dependent_MTases_sf"/>
</dbReference>
<reference evidence="6" key="1">
    <citation type="submission" date="2016-11" db="EMBL/GenBank/DDBJ databases">
        <authorList>
            <person name="Shukria A."/>
            <person name="Stevens D.C."/>
        </authorList>
    </citation>
    <scope>NUCLEOTIDE SEQUENCE [LARGE SCALE GENOMIC DNA]</scope>
    <source>
        <strain evidence="6">Cbfe23</strain>
    </source>
</reference>
<evidence type="ECO:0000313" key="6">
    <source>
        <dbReference type="Proteomes" id="UP000182229"/>
    </source>
</evidence>
<evidence type="ECO:0000256" key="2">
    <source>
        <dbReference type="ARBA" id="ARBA00022603"/>
    </source>
</evidence>
<comment type="caution">
    <text evidence="5">The sequence shown here is derived from an EMBL/GenBank/DDBJ whole genome shotgun (WGS) entry which is preliminary data.</text>
</comment>
<dbReference type="STRING" id="83449.BON30_17935"/>
<dbReference type="EMBL" id="MPIN01000004">
    <property type="protein sequence ID" value="OJH39391.1"/>
    <property type="molecule type" value="Genomic_DNA"/>
</dbReference>
<dbReference type="InterPro" id="IPR007213">
    <property type="entry name" value="Ppm1/Ppm2/Tcmp"/>
</dbReference>
<dbReference type="InterPro" id="IPR011610">
    <property type="entry name" value="SAM_mthyl_Trfase_ML2640-like"/>
</dbReference>
<organism evidence="5 6">
    <name type="scientific">Cystobacter ferrugineus</name>
    <dbReference type="NCBI Taxonomy" id="83449"/>
    <lineage>
        <taxon>Bacteria</taxon>
        <taxon>Pseudomonadati</taxon>
        <taxon>Myxococcota</taxon>
        <taxon>Myxococcia</taxon>
        <taxon>Myxococcales</taxon>
        <taxon>Cystobacterineae</taxon>
        <taxon>Archangiaceae</taxon>
        <taxon>Cystobacter</taxon>
    </lineage>
</organism>
<dbReference type="RefSeq" id="WP_071899562.1">
    <property type="nucleotide sequence ID" value="NZ_MPIN01000004.1"/>
</dbReference>
<dbReference type="Pfam" id="PF04072">
    <property type="entry name" value="LCM"/>
    <property type="match status" value="1"/>
</dbReference>
<dbReference type="AlphaFoldDB" id="A0A1L9BAX6"/>
<dbReference type="NCBIfam" id="TIGR00027">
    <property type="entry name" value="mthyl_TIGR00027"/>
    <property type="match status" value="1"/>
</dbReference>
<reference evidence="5 6" key="2">
    <citation type="submission" date="2016-12" db="EMBL/GenBank/DDBJ databases">
        <title>Draft Genome Sequence of Cystobacter ferrugineus Strain Cbfe23.</title>
        <authorList>
            <person name="Akbar S."/>
            <person name="Dowd S.E."/>
            <person name="Stevens D.C."/>
        </authorList>
    </citation>
    <scope>NUCLEOTIDE SEQUENCE [LARGE SCALE GENOMIC DNA]</scope>
    <source>
        <strain evidence="5 6">Cbfe23</strain>
    </source>
</reference>
<dbReference type="PANTHER" id="PTHR43619">
    <property type="entry name" value="S-ADENOSYL-L-METHIONINE-DEPENDENT METHYLTRANSFERASE YKTD-RELATED"/>
    <property type="match status" value="1"/>
</dbReference>
<dbReference type="GO" id="GO:0008168">
    <property type="term" value="F:methyltransferase activity"/>
    <property type="evidence" value="ECO:0007669"/>
    <property type="project" value="UniProtKB-UniRule"/>
</dbReference>
<dbReference type="GO" id="GO:0032259">
    <property type="term" value="P:methylation"/>
    <property type="evidence" value="ECO:0007669"/>
    <property type="project" value="UniProtKB-KW"/>
</dbReference>
<keyword evidence="2 4" id="KW-0489">Methyltransferase</keyword>